<gene>
    <name evidence="1" type="ORF">SAMN05216553_101437</name>
</gene>
<evidence type="ECO:0008006" key="3">
    <source>
        <dbReference type="Google" id="ProtNLM"/>
    </source>
</evidence>
<dbReference type="RefSeq" id="WP_281248812.1">
    <property type="nucleotide sequence ID" value="NZ_FNCC01000001.1"/>
</dbReference>
<dbReference type="AlphaFoldDB" id="A0A1G7KRV3"/>
<dbReference type="Proteomes" id="UP000199623">
    <property type="component" value="Unassembled WGS sequence"/>
</dbReference>
<keyword evidence="2" id="KW-1185">Reference proteome</keyword>
<organism evidence="1 2">
    <name type="scientific">Lentzea fradiae</name>
    <dbReference type="NCBI Taxonomy" id="200378"/>
    <lineage>
        <taxon>Bacteria</taxon>
        <taxon>Bacillati</taxon>
        <taxon>Actinomycetota</taxon>
        <taxon>Actinomycetes</taxon>
        <taxon>Pseudonocardiales</taxon>
        <taxon>Pseudonocardiaceae</taxon>
        <taxon>Lentzea</taxon>
    </lineage>
</organism>
<sequence length="42" mass="4498">MLSADIQDLFELDVEELELVDTPVPAPAQAAPPRTITTCAIC</sequence>
<evidence type="ECO:0000313" key="2">
    <source>
        <dbReference type="Proteomes" id="UP000199623"/>
    </source>
</evidence>
<evidence type="ECO:0000313" key="1">
    <source>
        <dbReference type="EMBL" id="SDF39804.1"/>
    </source>
</evidence>
<proteinExistence type="predicted"/>
<reference evidence="2" key="1">
    <citation type="submission" date="2016-10" db="EMBL/GenBank/DDBJ databases">
        <authorList>
            <person name="Varghese N."/>
            <person name="Submissions S."/>
        </authorList>
    </citation>
    <scope>NUCLEOTIDE SEQUENCE [LARGE SCALE GENOMIC DNA]</scope>
    <source>
        <strain evidence="2">CGMCC 4.3506</strain>
    </source>
</reference>
<dbReference type="EMBL" id="FNCC01000001">
    <property type="protein sequence ID" value="SDF39804.1"/>
    <property type="molecule type" value="Genomic_DNA"/>
</dbReference>
<name>A0A1G7KRV3_9PSEU</name>
<dbReference type="STRING" id="200378.SAMN05216553_101437"/>
<protein>
    <recommendedName>
        <fullName evidence="3">Thiazolylpeptide-type bacteriocin</fullName>
    </recommendedName>
</protein>
<accession>A0A1G7KRV3</accession>